<dbReference type="PROSITE" id="PS51339">
    <property type="entry name" value="PPASE_MYOTUBULARIN"/>
    <property type="match status" value="1"/>
</dbReference>
<dbReference type="GO" id="GO:0004438">
    <property type="term" value="F:phosphatidylinositol-3-phosphate phosphatase activity"/>
    <property type="evidence" value="ECO:0007669"/>
    <property type="project" value="UniProtKB-EC"/>
</dbReference>
<feature type="compositionally biased region" description="Basic residues" evidence="2">
    <location>
        <begin position="996"/>
        <end position="1006"/>
    </location>
</feature>
<dbReference type="InterPro" id="IPR011993">
    <property type="entry name" value="PH-like_dom_sf"/>
</dbReference>
<reference evidence="4 5" key="1">
    <citation type="journal article" date="2022" name="bioRxiv">
        <title>Genomics of Preaxostyla Flagellates Illuminates Evolutionary Transitions and the Path Towards Mitochondrial Loss.</title>
        <authorList>
            <person name="Novak L.V.F."/>
            <person name="Treitli S.C."/>
            <person name="Pyrih J."/>
            <person name="Halakuc P."/>
            <person name="Pipaliya S.V."/>
            <person name="Vacek V."/>
            <person name="Brzon O."/>
            <person name="Soukal P."/>
            <person name="Eme L."/>
            <person name="Dacks J.B."/>
            <person name="Karnkowska A."/>
            <person name="Elias M."/>
            <person name="Hampl V."/>
        </authorList>
    </citation>
    <scope>NUCLEOTIDE SEQUENCE [LARGE SCALE GENOMIC DNA]</scope>
    <source>
        <strain evidence="4">NAU3</strain>
        <tissue evidence="4">Gut</tissue>
    </source>
</reference>
<feature type="compositionally biased region" description="Polar residues" evidence="2">
    <location>
        <begin position="757"/>
        <end position="771"/>
    </location>
</feature>
<feature type="compositionally biased region" description="Polar residues" evidence="2">
    <location>
        <begin position="835"/>
        <end position="845"/>
    </location>
</feature>
<evidence type="ECO:0000313" key="4">
    <source>
        <dbReference type="EMBL" id="KAK2948804.1"/>
    </source>
</evidence>
<protein>
    <submittedName>
        <fullName evidence="4">Phosphoinositide 3-phosphatase</fullName>
        <ecNumber evidence="4">3.1.3.64</ecNumber>
    </submittedName>
</protein>
<dbReference type="SUPFAM" id="SSF52799">
    <property type="entry name" value="(Phosphotyrosine protein) phosphatases II"/>
    <property type="match status" value="1"/>
</dbReference>
<dbReference type="InterPro" id="IPR030564">
    <property type="entry name" value="Myotubularin"/>
</dbReference>
<feature type="domain" description="Myotubularin phosphatase" evidence="3">
    <location>
        <begin position="177"/>
        <end position="705"/>
    </location>
</feature>
<dbReference type="InterPro" id="IPR016130">
    <property type="entry name" value="Tyr_Pase_AS"/>
</dbReference>
<dbReference type="EC" id="3.1.3.64" evidence="4"/>
<dbReference type="InterPro" id="IPR010569">
    <property type="entry name" value="Myotubularin-like_Pase_dom"/>
</dbReference>
<evidence type="ECO:0000259" key="3">
    <source>
        <dbReference type="PROSITE" id="PS51339"/>
    </source>
</evidence>
<feature type="compositionally biased region" description="Basic and acidic residues" evidence="2">
    <location>
        <begin position="883"/>
        <end position="917"/>
    </location>
</feature>
<dbReference type="PROSITE" id="PS00383">
    <property type="entry name" value="TYR_PHOSPHATASE_1"/>
    <property type="match status" value="1"/>
</dbReference>
<organism evidence="4 5">
    <name type="scientific">Blattamonas nauphoetae</name>
    <dbReference type="NCBI Taxonomy" id="2049346"/>
    <lineage>
        <taxon>Eukaryota</taxon>
        <taxon>Metamonada</taxon>
        <taxon>Preaxostyla</taxon>
        <taxon>Oxymonadida</taxon>
        <taxon>Blattamonas</taxon>
    </lineage>
</organism>
<feature type="compositionally biased region" description="Basic and acidic residues" evidence="2">
    <location>
        <begin position="933"/>
        <end position="948"/>
    </location>
</feature>
<feature type="region of interest" description="Disordered" evidence="2">
    <location>
        <begin position="518"/>
        <end position="554"/>
    </location>
</feature>
<feature type="compositionally biased region" description="Polar residues" evidence="2">
    <location>
        <begin position="1009"/>
        <end position="1022"/>
    </location>
</feature>
<dbReference type="PANTHER" id="PTHR10807">
    <property type="entry name" value="MYOTUBULARIN-RELATED"/>
    <property type="match status" value="1"/>
</dbReference>
<evidence type="ECO:0000256" key="1">
    <source>
        <dbReference type="ARBA" id="ARBA00007471"/>
    </source>
</evidence>
<feature type="compositionally biased region" description="Basic and acidic residues" evidence="2">
    <location>
        <begin position="960"/>
        <end position="971"/>
    </location>
</feature>
<feature type="compositionally biased region" description="Polar residues" evidence="2">
    <location>
        <begin position="1039"/>
        <end position="1064"/>
    </location>
</feature>
<name>A0ABQ9XD64_9EUKA</name>
<dbReference type="Gene3D" id="2.30.29.30">
    <property type="entry name" value="Pleckstrin-homology domain (PH domain)/Phosphotyrosine-binding domain (PTB)"/>
    <property type="match status" value="1"/>
</dbReference>
<dbReference type="EMBL" id="JARBJD010000168">
    <property type="protein sequence ID" value="KAK2948804.1"/>
    <property type="molecule type" value="Genomic_DNA"/>
</dbReference>
<feature type="region of interest" description="Disordered" evidence="2">
    <location>
        <begin position="175"/>
        <end position="201"/>
    </location>
</feature>
<keyword evidence="5" id="KW-1185">Reference proteome</keyword>
<keyword evidence="4" id="KW-0378">Hydrolase</keyword>
<feature type="compositionally biased region" description="Polar residues" evidence="2">
    <location>
        <begin position="871"/>
        <end position="882"/>
    </location>
</feature>
<dbReference type="PANTHER" id="PTHR10807:SF128">
    <property type="entry name" value="PHOSPHATIDYLINOSITOL-3,5-BISPHOSPHATE 3-PHOSPHATASE"/>
    <property type="match status" value="1"/>
</dbReference>
<dbReference type="InterPro" id="IPR029021">
    <property type="entry name" value="Prot-tyrosine_phosphatase-like"/>
</dbReference>
<dbReference type="Pfam" id="PF06602">
    <property type="entry name" value="Myotub-related"/>
    <property type="match status" value="1"/>
</dbReference>
<feature type="compositionally biased region" description="Polar residues" evidence="2">
    <location>
        <begin position="175"/>
        <end position="185"/>
    </location>
</feature>
<feature type="compositionally biased region" description="Acidic residues" evidence="2">
    <location>
        <begin position="795"/>
        <end position="808"/>
    </location>
</feature>
<accession>A0ABQ9XD64</accession>
<gene>
    <name evidence="4" type="ORF">BLNAU_16254</name>
</gene>
<proteinExistence type="inferred from homology"/>
<feature type="compositionally biased region" description="Polar residues" evidence="2">
    <location>
        <begin position="544"/>
        <end position="554"/>
    </location>
</feature>
<feature type="compositionally biased region" description="Basic and acidic residues" evidence="2">
    <location>
        <begin position="726"/>
        <end position="756"/>
    </location>
</feature>
<feature type="compositionally biased region" description="Basic and acidic residues" evidence="2">
    <location>
        <begin position="527"/>
        <end position="543"/>
    </location>
</feature>
<comment type="similarity">
    <text evidence="1">Belongs to the protein-tyrosine phosphatase family. Non-receptor class myotubularin subfamily.</text>
</comment>
<evidence type="ECO:0000256" key="2">
    <source>
        <dbReference type="SAM" id="MobiDB-lite"/>
    </source>
</evidence>
<feature type="region of interest" description="Disordered" evidence="2">
    <location>
        <begin position="726"/>
        <end position="1074"/>
    </location>
</feature>
<feature type="compositionally biased region" description="Basic and acidic residues" evidence="2">
    <location>
        <begin position="983"/>
        <end position="995"/>
    </location>
</feature>
<evidence type="ECO:0000313" key="5">
    <source>
        <dbReference type="Proteomes" id="UP001281761"/>
    </source>
</evidence>
<comment type="caution">
    <text evidence="4">The sequence shown here is derived from an EMBL/GenBank/DDBJ whole genome shotgun (WGS) entry which is preliminary data.</text>
</comment>
<dbReference type="Proteomes" id="UP001281761">
    <property type="component" value="Unassembled WGS sequence"/>
</dbReference>
<sequence length="1074" mass="120044">MSLGTRRRQQIEYDLLLGETLRPDGDFPHVYLTNRSCGGTIWITNYRMIFFQLTTRRSGLSRADGHVSFPLASISSVSKVGGKHSSGGEKNYHVEARLKTGERFRVFIEPDSNKRNSFYTCLTSAMDDIAKSLFCFTWKNSTNSDTISQPNSPHQSHLTTNLLIHFRLMGLTSTVGANSPSGKQTQRSRLRSSSSPGIPPGYVTHIRISESNKDFSMCPTYPPLVAVPSSISDQNLISVSSFRTSCRFPTISYLHPNGHVLCRSSQPRTGVIEKKSDIDSKMLVELGKRGRGGWARWLAEMEVTEGQDFETINFGGSGGDGHEDETSKHSTLSNVELPSSFHITDSFPSQTPLLIVDARPFAVAVGNGMLSGGWERARPGFWDVQFLGIENMKVMRKSREKLEDAMWTLSDKGEAVESTHPLIVSSQYLSHIHLLLSSARSLSLTLFSQSILVHCSDGWDRTPALITLTMILSHPLYRSFSGFVGLIEREWSGFGHRFGTRSGTKLDVEWTIAGLKAKRAQSTSNTRNEEQKGNRVRRTESHTTPRLPTNLSKSAKESQVSSIFVQFLDCVFQLLVRHSDEFGFRQSLLRFFAKHASSGLFGSFLCDCEAEREMGGIAERTESIWEFVMGEEKRRKFEKKRWKWEGVCEVGGEWSLGSESFSLPSTPRTPRMVLMEELGKEEWKKGRQFVLIPNLFELEVWSIHFPSHLRLTETWRERRLEEEKWEREEKRKEDEATRLEEEGRRERSEADGRSGETSESLRSSPSFSQPRPKSKSIRFILPSPLTTSSETRREEDEEGDEREEEMEGGEGKGSLGEEEGDGWSVSIALSPDLGKSQNHTASHPQPHTKMPSYPTPTPPHLTNTNPLPAQHTPQSTPHLSLSETERQSSKHAGTEPKSGKDGLAKQHERSRMEEKEAGQQAGGGENGVSNRNFENRANEQATRGREIGGMRGRGRGRGGRTRDPSTRETDHTPSSSPGTIHIVEVETGRNEEMRGGRGRGRGRGRGGTRITSSSQTPHPASESTHPTQPHPPHPQSTSRNDTASTILDTPSSQMQLDGPSTPQSVAMRRRGRGR</sequence>
<dbReference type="SUPFAM" id="SSF50729">
    <property type="entry name" value="PH domain-like"/>
    <property type="match status" value="1"/>
</dbReference>